<evidence type="ECO:0008006" key="3">
    <source>
        <dbReference type="Google" id="ProtNLM"/>
    </source>
</evidence>
<evidence type="ECO:0000313" key="1">
    <source>
        <dbReference type="EMBL" id="SHN75225.1"/>
    </source>
</evidence>
<gene>
    <name evidence="1" type="ORF">SAMN05443668_107247</name>
</gene>
<dbReference type="STRING" id="134849.SAMN05443668_107247"/>
<dbReference type="OrthoDB" id="3481501at2"/>
<dbReference type="EMBL" id="FRCS01000007">
    <property type="protein sequence ID" value="SHN75225.1"/>
    <property type="molecule type" value="Genomic_DNA"/>
</dbReference>
<evidence type="ECO:0000313" key="2">
    <source>
        <dbReference type="Proteomes" id="UP000184440"/>
    </source>
</evidence>
<dbReference type="InterPro" id="IPR011008">
    <property type="entry name" value="Dimeric_a/b-barrel"/>
</dbReference>
<proteinExistence type="predicted"/>
<organism evidence="1 2">
    <name type="scientific">Cryptosporangium aurantiacum</name>
    <dbReference type="NCBI Taxonomy" id="134849"/>
    <lineage>
        <taxon>Bacteria</taxon>
        <taxon>Bacillati</taxon>
        <taxon>Actinomycetota</taxon>
        <taxon>Actinomycetes</taxon>
        <taxon>Cryptosporangiales</taxon>
        <taxon>Cryptosporangiaceae</taxon>
        <taxon>Cryptosporangium</taxon>
    </lineage>
</organism>
<keyword evidence="2" id="KW-1185">Reference proteome</keyword>
<reference evidence="1 2" key="1">
    <citation type="submission" date="2016-11" db="EMBL/GenBank/DDBJ databases">
        <authorList>
            <person name="Jaros S."/>
            <person name="Januszkiewicz K."/>
            <person name="Wedrychowicz H."/>
        </authorList>
    </citation>
    <scope>NUCLEOTIDE SEQUENCE [LARGE SCALE GENOMIC DNA]</scope>
    <source>
        <strain evidence="1 2">DSM 46144</strain>
    </source>
</reference>
<sequence length="110" mass="11997">MARTIMMVFTNPRSAEQEAEYNAWYNQVHLKELLDVPGVVAATRYRVAEGAGTTEPSHRYVALYEVEGEPAAVFGALATRTADMSMSPALDTEGAQVVFWEAIDGGSLSR</sequence>
<dbReference type="SUPFAM" id="SSF54909">
    <property type="entry name" value="Dimeric alpha+beta barrel"/>
    <property type="match status" value="1"/>
</dbReference>
<dbReference type="AlphaFoldDB" id="A0A1M7TX02"/>
<accession>A0A1M7TX02</accession>
<dbReference type="RefSeq" id="WP_073260041.1">
    <property type="nucleotide sequence ID" value="NZ_FRCS01000007.1"/>
</dbReference>
<dbReference type="Proteomes" id="UP000184440">
    <property type="component" value="Unassembled WGS sequence"/>
</dbReference>
<name>A0A1M7TX02_9ACTN</name>
<protein>
    <recommendedName>
        <fullName evidence="3">EthD domain-containing protein</fullName>
    </recommendedName>
</protein>